<dbReference type="CDD" id="cd00352">
    <property type="entry name" value="Gn_AT_II"/>
    <property type="match status" value="1"/>
</dbReference>
<evidence type="ECO:0000256" key="4">
    <source>
        <dbReference type="ARBA" id="ARBA00022679"/>
    </source>
</evidence>
<dbReference type="InterPro" id="IPR029055">
    <property type="entry name" value="Ntn_hydrolases_N"/>
</dbReference>
<dbReference type="AlphaFoldDB" id="A0A318TIP1"/>
<comment type="caution">
    <text evidence="7">The sequence shown here is derived from an EMBL/GenBank/DDBJ whole genome shotgun (WGS) entry which is preliminary data.</text>
</comment>
<dbReference type="Gene3D" id="3.60.20.10">
    <property type="entry name" value="Glutamine Phosphoribosylpyrophosphate, subunit 1, domain 1"/>
    <property type="match status" value="1"/>
</dbReference>
<dbReference type="SUPFAM" id="SSF52402">
    <property type="entry name" value="Adenine nucleotide alpha hydrolases-like"/>
    <property type="match status" value="1"/>
</dbReference>
<dbReference type="RefSeq" id="WP_110781594.1">
    <property type="nucleotide sequence ID" value="NZ_QJTI01000018.1"/>
</dbReference>
<dbReference type="SUPFAM" id="SSF56235">
    <property type="entry name" value="N-terminal nucleophile aminohydrolases (Ntn hydrolases)"/>
    <property type="match status" value="1"/>
</dbReference>
<keyword evidence="4 7" id="KW-0808">Transferase</keyword>
<gene>
    <name evidence="7" type="ORF">BJ122_1185</name>
</gene>
<evidence type="ECO:0000313" key="7">
    <source>
        <dbReference type="EMBL" id="PYF01695.1"/>
    </source>
</evidence>
<dbReference type="EMBL" id="QJTI01000018">
    <property type="protein sequence ID" value="PYF01695.1"/>
    <property type="molecule type" value="Genomic_DNA"/>
</dbReference>
<dbReference type="PANTHER" id="PTHR10937">
    <property type="entry name" value="GLUCOSAMINE--FRUCTOSE-6-PHOSPHATE AMINOTRANSFERASE, ISOMERIZING"/>
    <property type="match status" value="1"/>
</dbReference>
<feature type="domain" description="Glutamine amidotransferase type-2" evidence="6">
    <location>
        <begin position="2"/>
        <end position="249"/>
    </location>
</feature>
<dbReference type="GO" id="GO:0004360">
    <property type="term" value="F:glutamine-fructose-6-phosphate transaminase (isomerizing) activity"/>
    <property type="evidence" value="ECO:0007669"/>
    <property type="project" value="UniProtKB-EC"/>
</dbReference>
<dbReference type="Pfam" id="PF13522">
    <property type="entry name" value="GATase_6"/>
    <property type="match status" value="1"/>
</dbReference>
<evidence type="ECO:0000259" key="6">
    <source>
        <dbReference type="PROSITE" id="PS51278"/>
    </source>
</evidence>
<dbReference type="Gene3D" id="3.40.50.620">
    <property type="entry name" value="HUPs"/>
    <property type="match status" value="1"/>
</dbReference>
<keyword evidence="8" id="KW-1185">Reference proteome</keyword>
<sequence>MCGIFGIVLAGNASIPRRSFEALLEKLYRLSESRGKESAGLHVGLPATREGLIFKSATAASQLLKDADFRSVLTASLDTVYRARDEATSDPIIAIAHSRLVTNGRAERSENNQPVTWGDVTMIHNGIVVNVDRLWAERPDLKRTAEVDTEVLAALVGSSMDRQLDPIAATRDAYIALKGAASIAWTHAETATLTLATNTGDLYVSRIEGGQGLVFASEKYILTEALQGLEQLGAAVLVKAGTGIVVNVAAGCAIREFGFEANEAPFIAERLPRSTIKQPKGYVPAPIAIRAATADESLLRYDDNAMRRLRRCSACILPETFPFISFDERGVCNYCHGYRLKYKGRHLEDAKTEFLASLEGYRSRDGSPDVLVPFSGGRDSCYGLHLIKREFGFNPITFTYDWGMVTDLARRNVARLCGSLGVPNVLVSADIKEKRDNVRKNVSAWLKKPDLGMVPLFMAGDKHFFKIVNDLKRQTGIRLDLWSANPLENTDFKSGFCGVPPDFDKARLDYLSLGRKVKMAGYYLSRFAANPGYLNQSLIDTARAFASYYLEPRRDFFFMFNHIVWDERTVNKTIIGEYDFELAPDSPSTWRIGDGTAPFYNYIYMTARGFTEFDTFRSNQIREGQIDRTTALEAVLVENRPRVEGLRWYLETIDLDFNDTIKVINRLDTMGLHCGNSL</sequence>
<organism evidence="7 8">
    <name type="scientific">Rhodopseudomonas faecalis</name>
    <dbReference type="NCBI Taxonomy" id="99655"/>
    <lineage>
        <taxon>Bacteria</taxon>
        <taxon>Pseudomonadati</taxon>
        <taxon>Pseudomonadota</taxon>
        <taxon>Alphaproteobacteria</taxon>
        <taxon>Hyphomicrobiales</taxon>
        <taxon>Nitrobacteraceae</taxon>
        <taxon>Rhodopseudomonas</taxon>
    </lineage>
</organism>
<keyword evidence="3" id="KW-0032">Aminotransferase</keyword>
<accession>A0A318TIP1</accession>
<protein>
    <recommendedName>
        <fullName evidence="2">glutamine--fructose-6-phosphate transaminase (isomerizing)</fullName>
        <ecNumber evidence="2">2.6.1.16</ecNumber>
    </recommendedName>
</protein>
<dbReference type="InterPro" id="IPR014729">
    <property type="entry name" value="Rossmann-like_a/b/a_fold"/>
</dbReference>
<dbReference type="EC" id="2.6.1.16" evidence="2"/>
<reference evidence="7 8" key="1">
    <citation type="submission" date="2018-06" db="EMBL/GenBank/DDBJ databases">
        <title>Genomic Encyclopedia of Archaeal and Bacterial Type Strains, Phase II (KMG-II): from individual species to whole genera.</title>
        <authorList>
            <person name="Goeker M."/>
        </authorList>
    </citation>
    <scope>NUCLEOTIDE SEQUENCE [LARGE SCALE GENOMIC DNA]</scope>
    <source>
        <strain evidence="7 8">JCM 11668</strain>
    </source>
</reference>
<comment type="catalytic activity">
    <reaction evidence="1">
        <text>D-fructose 6-phosphate + L-glutamine = D-glucosamine 6-phosphate + L-glutamate</text>
        <dbReference type="Rhea" id="RHEA:13237"/>
        <dbReference type="ChEBI" id="CHEBI:29985"/>
        <dbReference type="ChEBI" id="CHEBI:58359"/>
        <dbReference type="ChEBI" id="CHEBI:58725"/>
        <dbReference type="ChEBI" id="CHEBI:61527"/>
        <dbReference type="EC" id="2.6.1.16"/>
    </reaction>
</comment>
<evidence type="ECO:0000256" key="1">
    <source>
        <dbReference type="ARBA" id="ARBA00001031"/>
    </source>
</evidence>
<keyword evidence="5 7" id="KW-0315">Glutamine amidotransferase</keyword>
<proteinExistence type="predicted"/>
<evidence type="ECO:0000256" key="5">
    <source>
        <dbReference type="ARBA" id="ARBA00022962"/>
    </source>
</evidence>
<dbReference type="PROSITE" id="PS51278">
    <property type="entry name" value="GATASE_TYPE_2"/>
    <property type="match status" value="1"/>
</dbReference>
<evidence type="ECO:0000256" key="3">
    <source>
        <dbReference type="ARBA" id="ARBA00022576"/>
    </source>
</evidence>
<dbReference type="OrthoDB" id="9765475at2"/>
<evidence type="ECO:0000256" key="2">
    <source>
        <dbReference type="ARBA" id="ARBA00012916"/>
    </source>
</evidence>
<evidence type="ECO:0000313" key="8">
    <source>
        <dbReference type="Proteomes" id="UP000248148"/>
    </source>
</evidence>
<dbReference type="Proteomes" id="UP000248148">
    <property type="component" value="Unassembled WGS sequence"/>
</dbReference>
<name>A0A318TIP1_9BRAD</name>
<dbReference type="InterPro" id="IPR017932">
    <property type="entry name" value="GATase_2_dom"/>
</dbReference>